<evidence type="ECO:0000256" key="1">
    <source>
        <dbReference type="SAM" id="MobiDB-lite"/>
    </source>
</evidence>
<name>Q5Z8B3_ORYSJ</name>
<protein>
    <submittedName>
        <fullName evidence="2">Uncharacterized protein</fullName>
    </submittedName>
</protein>
<feature type="compositionally biased region" description="Basic and acidic residues" evidence="1">
    <location>
        <begin position="80"/>
        <end position="108"/>
    </location>
</feature>
<evidence type="ECO:0000313" key="2">
    <source>
        <dbReference type="EMBL" id="BAD52634.1"/>
    </source>
</evidence>
<organism evidence="2">
    <name type="scientific">Oryza sativa subsp. japonica</name>
    <name type="common">Rice</name>
    <dbReference type="NCBI Taxonomy" id="39947"/>
    <lineage>
        <taxon>Eukaryota</taxon>
        <taxon>Viridiplantae</taxon>
        <taxon>Streptophyta</taxon>
        <taxon>Embryophyta</taxon>
        <taxon>Tracheophyta</taxon>
        <taxon>Spermatophyta</taxon>
        <taxon>Magnoliopsida</taxon>
        <taxon>Liliopsida</taxon>
        <taxon>Poales</taxon>
        <taxon>Poaceae</taxon>
        <taxon>BOP clade</taxon>
        <taxon>Oryzoideae</taxon>
        <taxon>Oryzeae</taxon>
        <taxon>Oryzinae</taxon>
        <taxon>Oryza</taxon>
        <taxon>Oryza sativa</taxon>
    </lineage>
</organism>
<dbReference type="EMBL" id="AP003021">
    <property type="protein sequence ID" value="BAD52634.1"/>
    <property type="molecule type" value="Genomic_DNA"/>
</dbReference>
<dbReference type="Proteomes" id="UP000817658">
    <property type="component" value="Chromosome 1"/>
</dbReference>
<feature type="compositionally biased region" description="Basic residues" evidence="1">
    <location>
        <begin position="1"/>
        <end position="14"/>
    </location>
</feature>
<sequence length="108" mass="12386">MGVVHGRPKYRRGRAAANDSGGARPDGDHRRRHRWRGSARGERRKERRRGDAHQAARHQREARWRRRSSGWHGNGGPAVFREREPADGGRKDLGNKEGKLGNREEAHE</sequence>
<proteinExistence type="predicted"/>
<feature type="region of interest" description="Disordered" evidence="1">
    <location>
        <begin position="1"/>
        <end position="108"/>
    </location>
</feature>
<dbReference type="AlphaFoldDB" id="Q5Z8B3"/>
<feature type="compositionally biased region" description="Basic and acidic residues" evidence="1">
    <location>
        <begin position="39"/>
        <end position="62"/>
    </location>
</feature>
<accession>Q5Z8B3</accession>
<gene>
    <name evidence="2" type="ORF">P0503E05.21</name>
</gene>
<reference evidence="2" key="1">
    <citation type="journal article" date="2002" name="Nature">
        <title>The genome sequence and structure of rice chromosome 1.</title>
        <authorList>
            <person name="Sasaki T."/>
            <person name="Matsumoto T."/>
            <person name="Yamamoto K."/>
            <person name="Sakata K."/>
            <person name="Baba T."/>
            <person name="Katayose Y."/>
            <person name="Wu J."/>
            <person name="Niimura Y."/>
            <person name="Cheng Z."/>
            <person name="Nagamura Y."/>
            <person name="Antonio B.A."/>
            <person name="Kanamori H."/>
            <person name="Hosokawa S."/>
            <person name="Masukawa M."/>
            <person name="Arikawa K."/>
            <person name="Chiden Y."/>
            <person name="Hayashi M."/>
            <person name="Okamoto M."/>
            <person name="Ando T."/>
            <person name="Aoki H."/>
            <person name="Arita K."/>
            <person name="Hamada M."/>
            <person name="Harada C."/>
            <person name="Hijishita S."/>
            <person name="Honda M."/>
            <person name="Ichikawa Y."/>
            <person name="Idonuma A."/>
            <person name="Iijima M."/>
            <person name="Ikeda M."/>
            <person name="Ikeno M."/>
            <person name="Itoh S."/>
            <person name="Itoh T."/>
            <person name="Itoh Y."/>
            <person name="Itoh Y."/>
            <person name="Iwabuchi A."/>
            <person name="Kamiya K."/>
            <person name="Karasawa W."/>
            <person name="Katagiri S."/>
            <person name="Kikuta A."/>
            <person name="Kobayashi N."/>
            <person name="Kono I."/>
            <person name="Machita K."/>
            <person name="Maehara T."/>
            <person name="Mizuno H."/>
            <person name="Mizubayashi T."/>
            <person name="Mukai Y."/>
            <person name="Nagasaki H."/>
            <person name="Nakashima M."/>
            <person name="Nakama Y."/>
            <person name="Nakamichi Y."/>
            <person name="Nakamura M."/>
            <person name="Namiki N."/>
            <person name="Negishi M."/>
            <person name="Ohta I."/>
            <person name="Ono N."/>
            <person name="Saji S."/>
            <person name="Sakai K."/>
            <person name="Shibata M."/>
            <person name="Shimokawa T."/>
            <person name="Shomura A."/>
            <person name="Song J."/>
            <person name="Takazaki Y."/>
            <person name="Terasawa K."/>
            <person name="Tsuji K."/>
            <person name="Waki K."/>
            <person name="Yamagata H."/>
            <person name="Yamane H."/>
            <person name="Yoshiki S."/>
            <person name="Yoshihara R."/>
            <person name="Yukawa K."/>
            <person name="Zhong H."/>
            <person name="Iwama H."/>
            <person name="Endo T."/>
            <person name="Ito H."/>
            <person name="Hahn J.H."/>
            <person name="Kim H.I."/>
            <person name="Eun M.Y."/>
            <person name="Yano M."/>
            <person name="Jiang J."/>
            <person name="Gojobori T."/>
        </authorList>
    </citation>
    <scope>NUCLEOTIDE SEQUENCE</scope>
</reference>